<evidence type="ECO:0000313" key="2">
    <source>
        <dbReference type="EMBL" id="KAL3764652.1"/>
    </source>
</evidence>
<keyword evidence="3" id="KW-1185">Reference proteome</keyword>
<gene>
    <name evidence="2" type="ORF">ACHAWO_010456</name>
</gene>
<comment type="caution">
    <text evidence="2">The sequence shown here is derived from an EMBL/GenBank/DDBJ whole genome shotgun (WGS) entry which is preliminary data.</text>
</comment>
<dbReference type="InterPro" id="IPR006886">
    <property type="entry name" value="RNA_pol_III_Rpc5"/>
</dbReference>
<dbReference type="PANTHER" id="PTHR12069">
    <property type="entry name" value="DNA-DIRECTED RNA POLYMERASES III 80 KDA POLYPEPTIDE RNA POLYMERASE III SUBUNIT 5"/>
    <property type="match status" value="1"/>
</dbReference>
<accession>A0ABD3MLY4</accession>
<dbReference type="PANTHER" id="PTHR12069:SF0">
    <property type="entry name" value="DNA-DIRECTED RNA POLYMERASE III SUBUNIT RPC5"/>
    <property type="match status" value="1"/>
</dbReference>
<evidence type="ECO:0000256" key="1">
    <source>
        <dbReference type="SAM" id="MobiDB-lite"/>
    </source>
</evidence>
<dbReference type="EMBL" id="JALLPJ020001415">
    <property type="protein sequence ID" value="KAL3764652.1"/>
    <property type="molecule type" value="Genomic_DNA"/>
</dbReference>
<evidence type="ECO:0000313" key="3">
    <source>
        <dbReference type="Proteomes" id="UP001530400"/>
    </source>
</evidence>
<name>A0ABD3MLY4_9STRA</name>
<feature type="region of interest" description="Disordered" evidence="1">
    <location>
        <begin position="161"/>
        <end position="216"/>
    </location>
</feature>
<reference evidence="2 3" key="1">
    <citation type="submission" date="2024-10" db="EMBL/GenBank/DDBJ databases">
        <title>Updated reference genomes for cyclostephanoid diatoms.</title>
        <authorList>
            <person name="Roberts W.R."/>
            <person name="Alverson A.J."/>
        </authorList>
    </citation>
    <scope>NUCLEOTIDE SEQUENCE [LARGE SCALE GENOMIC DNA]</scope>
    <source>
        <strain evidence="2 3">AJA010-31</strain>
    </source>
</reference>
<dbReference type="Proteomes" id="UP001530400">
    <property type="component" value="Unassembled WGS sequence"/>
</dbReference>
<protein>
    <submittedName>
        <fullName evidence="2">Uncharacterized protein</fullName>
    </submittedName>
</protein>
<feature type="compositionally biased region" description="Low complexity" evidence="1">
    <location>
        <begin position="178"/>
        <end position="187"/>
    </location>
</feature>
<dbReference type="Pfam" id="PF04801">
    <property type="entry name" value="RPC5"/>
    <property type="match status" value="1"/>
</dbReference>
<proteinExistence type="predicted"/>
<dbReference type="AlphaFoldDB" id="A0ABD3MLY4"/>
<sequence length="510" mass="56830">MVRPDPVQSSVSIKREVAEDTAAAAAASSSIDEEADEIVREIDVFISPELATKLHLLQFPIQPAASQTKARKPRQPEPIDAKFRPLHRMLELQYSIPQYAKGVPERPLPDTMCLTSRTFTSSHIKPLTHMALAKLSKDGTRLDVVPMQTGILQMRPSFNHLHMHDDDEDDANNKPDDNNAQSSTSSSGRQKSLALQKKQEERSAMQKRNSYAYKRASEESEEWIPLDVHGNTHDGGGGWTAVKKEYMERVKCKNRHKELKLSNGMSSKEGYVRSLNYLDSSTCYSMNQDLSDWKPSSAVNDNEGIDDEIEDLESSALVGETEKAAAELAAKLVVLLQNGNGAMIPYRVIRARLNAEAVSDEVLTMALSSCAVLVRGNFCLKSSLAQFINVGGSGNAKGRTMRELRDLILLLINMHGMVKRERLVRVYGGTGDEPAVVNPETITLLLQTVAQRTNGDNCWTPKVQDDEDFAAKFPEVAAFHGVYWMKKKTKMKRLVEMYESASNDEDMEDI</sequence>
<organism evidence="2 3">
    <name type="scientific">Cyclotella atomus</name>
    <dbReference type="NCBI Taxonomy" id="382360"/>
    <lineage>
        <taxon>Eukaryota</taxon>
        <taxon>Sar</taxon>
        <taxon>Stramenopiles</taxon>
        <taxon>Ochrophyta</taxon>
        <taxon>Bacillariophyta</taxon>
        <taxon>Coscinodiscophyceae</taxon>
        <taxon>Thalassiosirophycidae</taxon>
        <taxon>Stephanodiscales</taxon>
        <taxon>Stephanodiscaceae</taxon>
        <taxon>Cyclotella</taxon>
    </lineage>
</organism>